<gene>
    <name evidence="1" type="ORF">KM92DES2_12355</name>
</gene>
<name>A0A212K792_9BACT</name>
<dbReference type="RefSeq" id="WP_192113249.1">
    <property type="nucleotide sequence ID" value="NZ_CABUEN010000010.1"/>
</dbReference>
<dbReference type="EMBL" id="FLUP01000001">
    <property type="protein sequence ID" value="SBW07593.1"/>
    <property type="molecule type" value="Genomic_DNA"/>
</dbReference>
<protein>
    <recommendedName>
        <fullName evidence="2">Methyltransferase domain-containing protein</fullName>
    </recommendedName>
</protein>
<organism evidence="1">
    <name type="scientific">uncultured Desulfovibrio sp</name>
    <dbReference type="NCBI Taxonomy" id="167968"/>
    <lineage>
        <taxon>Bacteria</taxon>
        <taxon>Pseudomonadati</taxon>
        <taxon>Thermodesulfobacteriota</taxon>
        <taxon>Desulfovibrionia</taxon>
        <taxon>Desulfovibrionales</taxon>
        <taxon>Desulfovibrionaceae</taxon>
        <taxon>Desulfovibrio</taxon>
        <taxon>environmental samples</taxon>
    </lineage>
</organism>
<dbReference type="InterPro" id="IPR029063">
    <property type="entry name" value="SAM-dependent_MTases_sf"/>
</dbReference>
<dbReference type="Gene3D" id="3.40.50.150">
    <property type="entry name" value="Vaccinia Virus protein VP39"/>
    <property type="match status" value="1"/>
</dbReference>
<evidence type="ECO:0008006" key="2">
    <source>
        <dbReference type="Google" id="ProtNLM"/>
    </source>
</evidence>
<accession>A0A212K792</accession>
<sequence length="256" mass="30223">MRRFYQESWQGIPFTSFSHISFFHLAEPKFYAVFYEELFRRYKNWDDLPSVWRENKRTDAKWLIGQLRAKLAQDPAGRTEPVRVLSIGSGVGYMEKILLEEMPELELHVNEPSTVGMKWLREYIPSDRIYIGLPPMCLPSDVQYDMIYLSTVDYGIPTREFQHLLWELRAQLAPGGELVLLSASLLEEDSFIGSFVNAIKIGIRAALHYMGIRRQQFWGWRRTQDEYRDLFKEAGFTRVKDGWLEDGFETYWIRGQ</sequence>
<proteinExistence type="predicted"/>
<evidence type="ECO:0000313" key="1">
    <source>
        <dbReference type="EMBL" id="SBW07593.1"/>
    </source>
</evidence>
<dbReference type="AlphaFoldDB" id="A0A212K792"/>
<reference evidence="1" key="1">
    <citation type="submission" date="2016-04" db="EMBL/GenBank/DDBJ databases">
        <authorList>
            <person name="Evans L.H."/>
            <person name="Alamgir A."/>
            <person name="Owens N."/>
            <person name="Weber N.D."/>
            <person name="Virtaneva K."/>
            <person name="Barbian K."/>
            <person name="Babar A."/>
            <person name="Rosenke K."/>
        </authorList>
    </citation>
    <scope>NUCLEOTIDE SEQUENCE</scope>
    <source>
        <strain evidence="1">92-2</strain>
    </source>
</reference>
<dbReference type="SUPFAM" id="SSF53335">
    <property type="entry name" value="S-adenosyl-L-methionine-dependent methyltransferases"/>
    <property type="match status" value="1"/>
</dbReference>